<evidence type="ECO:0000313" key="1">
    <source>
        <dbReference type="EMBL" id="CAE0032822.1"/>
    </source>
</evidence>
<evidence type="ECO:0000313" key="4">
    <source>
        <dbReference type="EMBL" id="CAE0032831.1"/>
    </source>
</evidence>
<dbReference type="SUPFAM" id="SSF54495">
    <property type="entry name" value="UBC-like"/>
    <property type="match status" value="1"/>
</dbReference>
<dbReference type="EMBL" id="HBHW01000951">
    <property type="protein sequence ID" value="CAE0032831.1"/>
    <property type="molecule type" value="Transcribed_RNA"/>
</dbReference>
<evidence type="ECO:0008006" key="5">
    <source>
        <dbReference type="Google" id="ProtNLM"/>
    </source>
</evidence>
<name>A0A7S2Z9Y2_9RHOD</name>
<protein>
    <recommendedName>
        <fullName evidence="5">UBC core domain-containing protein</fullName>
    </recommendedName>
</protein>
<sequence>MSLHRSISRPRFEDVVTTALSEKRVSSSSRIVLLLNGKAIYMCTPNGRFRTNVKLCLSMSDFHPETWNPVWSVSAVLTGLLSFMVGTEDTFGSIGTSEFEKIKMAKVWPIK</sequence>
<accession>A0A7S2Z9Y2</accession>
<evidence type="ECO:0000313" key="2">
    <source>
        <dbReference type="EMBL" id="CAE0032827.1"/>
    </source>
</evidence>
<proteinExistence type="predicted"/>
<gene>
    <name evidence="1" type="ORF">RMAR00112_LOCUS762</name>
    <name evidence="2" type="ORF">RMAR00112_LOCUS767</name>
    <name evidence="3" type="ORF">RMAR00112_LOCUS769</name>
    <name evidence="4" type="ORF">RMAR00112_LOCUS771</name>
</gene>
<organism evidence="4">
    <name type="scientific">Rhodosorus marinus</name>
    <dbReference type="NCBI Taxonomy" id="101924"/>
    <lineage>
        <taxon>Eukaryota</taxon>
        <taxon>Rhodophyta</taxon>
        <taxon>Stylonematophyceae</taxon>
        <taxon>Stylonematales</taxon>
        <taxon>Stylonemataceae</taxon>
        <taxon>Rhodosorus</taxon>
    </lineage>
</organism>
<reference evidence="4" key="1">
    <citation type="submission" date="2021-01" db="EMBL/GenBank/DDBJ databases">
        <authorList>
            <person name="Corre E."/>
            <person name="Pelletier E."/>
            <person name="Niang G."/>
            <person name="Scheremetjew M."/>
            <person name="Finn R."/>
            <person name="Kale V."/>
            <person name="Holt S."/>
            <person name="Cochrane G."/>
            <person name="Meng A."/>
            <person name="Brown T."/>
            <person name="Cohen L."/>
        </authorList>
    </citation>
    <scope>NUCLEOTIDE SEQUENCE</scope>
    <source>
        <strain evidence="4">CCMP 769</strain>
    </source>
</reference>
<evidence type="ECO:0000313" key="3">
    <source>
        <dbReference type="EMBL" id="CAE0032829.1"/>
    </source>
</evidence>
<dbReference type="InterPro" id="IPR016135">
    <property type="entry name" value="UBQ-conjugating_enzyme/RWD"/>
</dbReference>
<dbReference type="AlphaFoldDB" id="A0A7S2Z9Y2"/>
<dbReference type="EMBL" id="HBHW01000942">
    <property type="protein sequence ID" value="CAE0032822.1"/>
    <property type="molecule type" value="Transcribed_RNA"/>
</dbReference>
<dbReference type="Gene3D" id="3.10.110.10">
    <property type="entry name" value="Ubiquitin Conjugating Enzyme"/>
    <property type="match status" value="1"/>
</dbReference>
<dbReference type="EMBL" id="HBHW01000949">
    <property type="protein sequence ID" value="CAE0032829.1"/>
    <property type="molecule type" value="Transcribed_RNA"/>
</dbReference>
<dbReference type="EMBL" id="HBHW01000947">
    <property type="protein sequence ID" value="CAE0032827.1"/>
    <property type="molecule type" value="Transcribed_RNA"/>
</dbReference>